<organism evidence="3 4">
    <name type="scientific">Phycomyces blakesleeanus</name>
    <dbReference type="NCBI Taxonomy" id="4837"/>
    <lineage>
        <taxon>Eukaryota</taxon>
        <taxon>Fungi</taxon>
        <taxon>Fungi incertae sedis</taxon>
        <taxon>Mucoromycota</taxon>
        <taxon>Mucoromycotina</taxon>
        <taxon>Mucoromycetes</taxon>
        <taxon>Mucorales</taxon>
        <taxon>Phycomycetaceae</taxon>
        <taxon>Phycomyces</taxon>
    </lineage>
</organism>
<keyword evidence="2" id="KW-0812">Transmembrane</keyword>
<evidence type="ECO:0000256" key="1">
    <source>
        <dbReference type="SAM" id="Coils"/>
    </source>
</evidence>
<keyword evidence="4" id="KW-1185">Reference proteome</keyword>
<feature type="transmembrane region" description="Helical" evidence="2">
    <location>
        <begin position="345"/>
        <end position="369"/>
    </location>
</feature>
<sequence>MNQNLLFALLEELKESNRVLISSQSELLSEINDIRKENAAISEKLDKLQEDLSQWDKLDFSLKSPYDVPASLKEVGVFSDMLYPQRCHSDPRDEDGQRRQFGWGLYKQLAWDVLGPSAKRLSIEDLGICIDNVRRSHMINSVIDRVNKEHDIDENTTWGSLSLRAQNSAALYLEELAAPHLPLRACVGNWGAKMMLRKFWNNGLQDSKQTSNDNTNSSKSDHAVLDHTADFLQSIPRSQFNTFAPQNMPLDHLMGSETYRHIDGSVNSMLAIDSFRQPFTESPYLTATSRHVNPLIPGCDNEGPSKKDKKSYRKSRKVLSGKSGVKKSRGISLNNTIGKYQLKQMFMILIMYVYIYIYTCICILLLLLLKKCLIKIPIKRCQLESNVLIKERNAPHTIPKFINVFKPCPSK</sequence>
<reference evidence="3 4" key="1">
    <citation type="submission" date="2024-04" db="EMBL/GenBank/DDBJ databases">
        <title>Symmetric and asymmetric DNA N6-adenine methylation regulates different biological responses in Mucorales.</title>
        <authorList>
            <consortium name="Lawrence Berkeley National Laboratory"/>
            <person name="Lax C."/>
            <person name="Mondo S.J."/>
            <person name="Osorio-Concepcion M."/>
            <person name="Muszewska A."/>
            <person name="Corrochano-Luque M."/>
            <person name="Gutierrez G."/>
            <person name="Riley R."/>
            <person name="Lipzen A."/>
            <person name="Guo J."/>
            <person name="Hundley H."/>
            <person name="Amirebrahimi M."/>
            <person name="Ng V."/>
            <person name="Lorenzo-Gutierrez D."/>
            <person name="Binder U."/>
            <person name="Yang J."/>
            <person name="Song Y."/>
            <person name="Canovas D."/>
            <person name="Navarro E."/>
            <person name="Freitag M."/>
            <person name="Gabaldon T."/>
            <person name="Grigoriev I.V."/>
            <person name="Corrochano L.M."/>
            <person name="Nicolas F.E."/>
            <person name="Garre V."/>
        </authorList>
    </citation>
    <scope>NUCLEOTIDE SEQUENCE [LARGE SCALE GENOMIC DNA]</scope>
    <source>
        <strain evidence="3 4">L51</strain>
    </source>
</reference>
<comment type="caution">
    <text evidence="3">The sequence shown here is derived from an EMBL/GenBank/DDBJ whole genome shotgun (WGS) entry which is preliminary data.</text>
</comment>
<proteinExistence type="predicted"/>
<feature type="coiled-coil region" evidence="1">
    <location>
        <begin position="31"/>
        <end position="58"/>
    </location>
</feature>
<name>A0ABR3B0X4_PHYBL</name>
<evidence type="ECO:0000256" key="2">
    <source>
        <dbReference type="SAM" id="Phobius"/>
    </source>
</evidence>
<keyword evidence="2" id="KW-0472">Membrane</keyword>
<keyword evidence="2" id="KW-1133">Transmembrane helix</keyword>
<evidence type="ECO:0000313" key="3">
    <source>
        <dbReference type="EMBL" id="KAL0085501.1"/>
    </source>
</evidence>
<protein>
    <submittedName>
        <fullName evidence="3">Uncharacterized protein</fullName>
    </submittedName>
</protein>
<dbReference type="EMBL" id="JBCLYO010000010">
    <property type="protein sequence ID" value="KAL0085501.1"/>
    <property type="molecule type" value="Genomic_DNA"/>
</dbReference>
<gene>
    <name evidence="3" type="ORF">J3Q64DRAFT_1743846</name>
</gene>
<dbReference type="Proteomes" id="UP001448207">
    <property type="component" value="Unassembled WGS sequence"/>
</dbReference>
<keyword evidence="1" id="KW-0175">Coiled coil</keyword>
<evidence type="ECO:0000313" key="4">
    <source>
        <dbReference type="Proteomes" id="UP001448207"/>
    </source>
</evidence>
<accession>A0ABR3B0X4</accession>